<evidence type="ECO:0000313" key="2">
    <source>
        <dbReference type="Proteomes" id="UP000233556"/>
    </source>
</evidence>
<dbReference type="EMBL" id="KZ505945">
    <property type="protein sequence ID" value="PKU42978.1"/>
    <property type="molecule type" value="Genomic_DNA"/>
</dbReference>
<gene>
    <name evidence="1" type="ORF">llap_6739</name>
</gene>
<organism evidence="1 2">
    <name type="scientific">Limosa lapponica baueri</name>
    <dbReference type="NCBI Taxonomy" id="1758121"/>
    <lineage>
        <taxon>Eukaryota</taxon>
        <taxon>Metazoa</taxon>
        <taxon>Chordata</taxon>
        <taxon>Craniata</taxon>
        <taxon>Vertebrata</taxon>
        <taxon>Euteleostomi</taxon>
        <taxon>Archelosauria</taxon>
        <taxon>Archosauria</taxon>
        <taxon>Dinosauria</taxon>
        <taxon>Saurischia</taxon>
        <taxon>Theropoda</taxon>
        <taxon>Coelurosauria</taxon>
        <taxon>Aves</taxon>
        <taxon>Neognathae</taxon>
        <taxon>Neoaves</taxon>
        <taxon>Charadriiformes</taxon>
        <taxon>Scolopacidae</taxon>
        <taxon>Limosa</taxon>
    </lineage>
</organism>
<protein>
    <submittedName>
        <fullName evidence="1">Uncharacterized protein</fullName>
    </submittedName>
</protein>
<reference evidence="2" key="2">
    <citation type="submission" date="2017-12" db="EMBL/GenBank/DDBJ databases">
        <title>Genome sequence of the Bar-tailed Godwit (Limosa lapponica baueri).</title>
        <authorList>
            <person name="Lima N.C.B."/>
            <person name="Parody-Merino A.M."/>
            <person name="Battley P.F."/>
            <person name="Fidler A.E."/>
            <person name="Prosdocimi F."/>
        </authorList>
    </citation>
    <scope>NUCLEOTIDE SEQUENCE [LARGE SCALE GENOMIC DNA]</scope>
</reference>
<evidence type="ECO:0000313" key="1">
    <source>
        <dbReference type="EMBL" id="PKU42978.1"/>
    </source>
</evidence>
<sequence length="203" mass="22192">MVGFLSCQCTLLAQIELLICHHPQVFLLRATVNSFSAQPAFVLGIALIHMQDLALGLVELHEVSTDPPLKPVNNPLDGFASLQHVDCSTQLGVIGTLAEGALNPTIHVTNKGVKEYHSPEECHSSLVSSWTPSHQLQLFSVAIQPLPYRVSGPSVKSMSLQFRDQDVMQDSIKCFAQVHVDVLSCSSLIHQHSNPVIEGHQIF</sequence>
<dbReference type="Proteomes" id="UP000233556">
    <property type="component" value="Unassembled WGS sequence"/>
</dbReference>
<dbReference type="AlphaFoldDB" id="A0A2I0UA90"/>
<reference evidence="2" key="1">
    <citation type="submission" date="2017-11" db="EMBL/GenBank/DDBJ databases">
        <authorList>
            <person name="Lima N.C."/>
            <person name="Parody-Merino A.M."/>
            <person name="Battley P.F."/>
            <person name="Fidler A.E."/>
            <person name="Prosdocimi F."/>
        </authorList>
    </citation>
    <scope>NUCLEOTIDE SEQUENCE [LARGE SCALE GENOMIC DNA]</scope>
</reference>
<name>A0A2I0UA90_LIMLA</name>
<keyword evidence="2" id="KW-1185">Reference proteome</keyword>
<proteinExistence type="predicted"/>
<accession>A0A2I0UA90</accession>